<feature type="region of interest" description="Disordered" evidence="1">
    <location>
        <begin position="1"/>
        <end position="34"/>
    </location>
</feature>
<sequence length="84" mass="9074">MSQATARTEDDSSPSRSSAPTTSPSPKSTPSRDLSTVLKGKPLILNIELMLVFPITISGQAWKVVVCSKGTTTNVHFRPHFFVS</sequence>
<organism evidence="2 3">
    <name type="scientific">Linum trigynum</name>
    <dbReference type="NCBI Taxonomy" id="586398"/>
    <lineage>
        <taxon>Eukaryota</taxon>
        <taxon>Viridiplantae</taxon>
        <taxon>Streptophyta</taxon>
        <taxon>Embryophyta</taxon>
        <taxon>Tracheophyta</taxon>
        <taxon>Spermatophyta</taxon>
        <taxon>Magnoliopsida</taxon>
        <taxon>eudicotyledons</taxon>
        <taxon>Gunneridae</taxon>
        <taxon>Pentapetalae</taxon>
        <taxon>rosids</taxon>
        <taxon>fabids</taxon>
        <taxon>Malpighiales</taxon>
        <taxon>Linaceae</taxon>
        <taxon>Linum</taxon>
    </lineage>
</organism>
<accession>A0AAV2DFV2</accession>
<dbReference type="EMBL" id="OZ034815">
    <property type="protein sequence ID" value="CAL1372738.1"/>
    <property type="molecule type" value="Genomic_DNA"/>
</dbReference>
<evidence type="ECO:0000256" key="1">
    <source>
        <dbReference type="SAM" id="MobiDB-lite"/>
    </source>
</evidence>
<feature type="compositionally biased region" description="Low complexity" evidence="1">
    <location>
        <begin position="14"/>
        <end position="31"/>
    </location>
</feature>
<gene>
    <name evidence="2" type="ORF">LTRI10_LOCUS14718</name>
</gene>
<reference evidence="2 3" key="1">
    <citation type="submission" date="2024-04" db="EMBL/GenBank/DDBJ databases">
        <authorList>
            <person name="Fracassetti M."/>
        </authorList>
    </citation>
    <scope>NUCLEOTIDE SEQUENCE [LARGE SCALE GENOMIC DNA]</scope>
</reference>
<dbReference type="AlphaFoldDB" id="A0AAV2DFV2"/>
<evidence type="ECO:0000313" key="3">
    <source>
        <dbReference type="Proteomes" id="UP001497516"/>
    </source>
</evidence>
<keyword evidence="3" id="KW-1185">Reference proteome</keyword>
<proteinExistence type="predicted"/>
<name>A0AAV2DFV2_9ROSI</name>
<protein>
    <submittedName>
        <fullName evidence="2">Uncharacterized protein</fullName>
    </submittedName>
</protein>
<evidence type="ECO:0000313" key="2">
    <source>
        <dbReference type="EMBL" id="CAL1372738.1"/>
    </source>
</evidence>
<dbReference type="Proteomes" id="UP001497516">
    <property type="component" value="Chromosome 2"/>
</dbReference>